<gene>
    <name evidence="7 11" type="primary">hemE</name>
    <name evidence="11" type="ORF">EHS13_11015</name>
</gene>
<evidence type="ECO:0000256" key="6">
    <source>
        <dbReference type="ARBA" id="ARBA00023244"/>
    </source>
</evidence>
<evidence type="ECO:0000256" key="5">
    <source>
        <dbReference type="ARBA" id="ARBA00023239"/>
    </source>
</evidence>
<name>A0A6B8RHI6_9BACL</name>
<dbReference type="PANTHER" id="PTHR21091">
    <property type="entry name" value="METHYLTETRAHYDROFOLATE:HOMOCYSTEINE METHYLTRANSFERASE RELATED"/>
    <property type="match status" value="1"/>
</dbReference>
<dbReference type="PANTHER" id="PTHR21091:SF169">
    <property type="entry name" value="UROPORPHYRINOGEN DECARBOXYLASE"/>
    <property type="match status" value="1"/>
</dbReference>
<evidence type="ECO:0000256" key="1">
    <source>
        <dbReference type="ARBA" id="ARBA00004804"/>
    </source>
</evidence>
<dbReference type="HAMAP" id="MF_00218">
    <property type="entry name" value="URO_D"/>
    <property type="match status" value="1"/>
</dbReference>
<reference evidence="12" key="1">
    <citation type="submission" date="2018-11" db="EMBL/GenBank/DDBJ databases">
        <title>Complete genome sequence of Paenibacillus sp. ML311-T8.</title>
        <authorList>
            <person name="Nam Y.-D."/>
            <person name="Kang J."/>
            <person name="Chung W.-H."/>
            <person name="Park Y.S."/>
        </authorList>
    </citation>
    <scope>NUCLEOTIDE SEQUENCE [LARGE SCALE GENOMIC DNA]</scope>
    <source>
        <strain evidence="12">ML311-T8</strain>
    </source>
</reference>
<keyword evidence="5 7" id="KW-0456">Lyase</keyword>
<dbReference type="InterPro" id="IPR000257">
    <property type="entry name" value="Uroporphyrinogen_deCOase"/>
</dbReference>
<dbReference type="KEGG" id="ppsc:EHS13_11015"/>
<evidence type="ECO:0000313" key="12">
    <source>
        <dbReference type="Proteomes" id="UP000426246"/>
    </source>
</evidence>
<comment type="caution">
    <text evidence="7">Lacks conserved residue(s) required for the propagation of feature annotation.</text>
</comment>
<dbReference type="GO" id="GO:0006782">
    <property type="term" value="P:protoporphyrinogen IX biosynthetic process"/>
    <property type="evidence" value="ECO:0007669"/>
    <property type="project" value="UniProtKB-UniRule"/>
</dbReference>
<feature type="binding site" evidence="7">
    <location>
        <position position="74"/>
    </location>
    <ligand>
        <name>substrate</name>
    </ligand>
</feature>
<dbReference type="EC" id="4.1.1.37" evidence="3 7"/>
<keyword evidence="7" id="KW-0963">Cytoplasm</keyword>
<dbReference type="RefSeq" id="WP_155700396.1">
    <property type="nucleotide sequence ID" value="NZ_CP034235.1"/>
</dbReference>
<comment type="subcellular location">
    <subcellularLocation>
        <location evidence="7">Cytoplasm</location>
    </subcellularLocation>
</comment>
<evidence type="ECO:0000313" key="11">
    <source>
        <dbReference type="EMBL" id="QGQ95377.1"/>
    </source>
</evidence>
<comment type="subunit">
    <text evidence="7">Homodimer.</text>
</comment>
<dbReference type="UniPathway" id="UPA00251">
    <property type="reaction ID" value="UER00321"/>
</dbReference>
<protein>
    <recommendedName>
        <fullName evidence="3 7">Uroporphyrinogen decarboxylase</fullName>
        <shortName evidence="7">UPD</shortName>
        <shortName evidence="7">URO-D</shortName>
        <ecNumber evidence="3 7">4.1.1.37</ecNumber>
    </recommendedName>
</protein>
<comment type="pathway">
    <text evidence="1 7 8">Porphyrin-containing compound metabolism; protoporphyrin-IX biosynthesis; coproporphyrinogen-III from 5-aminolevulinate: step 4/4.</text>
</comment>
<dbReference type="NCBIfam" id="TIGR01464">
    <property type="entry name" value="hemE"/>
    <property type="match status" value="1"/>
</dbReference>
<feature type="binding site" evidence="7">
    <location>
        <begin position="25"/>
        <end position="29"/>
    </location>
    <ligand>
        <name>substrate</name>
    </ligand>
</feature>
<evidence type="ECO:0000259" key="10">
    <source>
        <dbReference type="PROSITE" id="PS00906"/>
    </source>
</evidence>
<dbReference type="GO" id="GO:0005829">
    <property type="term" value="C:cytosol"/>
    <property type="evidence" value="ECO:0007669"/>
    <property type="project" value="TreeGrafter"/>
</dbReference>
<evidence type="ECO:0000256" key="2">
    <source>
        <dbReference type="ARBA" id="ARBA00009935"/>
    </source>
</evidence>
<dbReference type="GO" id="GO:0004853">
    <property type="term" value="F:uroporphyrinogen decarboxylase activity"/>
    <property type="evidence" value="ECO:0007669"/>
    <property type="project" value="UniProtKB-UniRule"/>
</dbReference>
<keyword evidence="6 7" id="KW-0627">Porphyrin biosynthesis</keyword>
<evidence type="ECO:0000256" key="3">
    <source>
        <dbReference type="ARBA" id="ARBA00012288"/>
    </source>
</evidence>
<feature type="binding site" evidence="7">
    <location>
        <position position="319"/>
    </location>
    <ligand>
        <name>substrate</name>
    </ligand>
</feature>
<dbReference type="Gene3D" id="3.20.20.210">
    <property type="match status" value="1"/>
</dbReference>
<feature type="binding site" evidence="7">
    <location>
        <position position="204"/>
    </location>
    <ligand>
        <name>substrate</name>
    </ligand>
</feature>
<sequence length="354" mass="39360">MTVQPSFIAACLKQSTDIVPVWYMRQAGRYDPDYRKIKEKYSLLEICSQPELAAEVTMMPVNKLGVDAAILYSDIMNPVASIGIDFDIVKNIGPVIHNPIRSSADVERLTPIDVEKDLSHVIKTIQILDSQLTVPLITFAGAPFTIASYLIEGKPSKNYLLTKQLMYSEPKVWHALMEKLGDMVITYLKAHIAAGAKAVQLFDSWVGALSPYDFKIYVLPTITRIFKELAHLPQPKIYFPGVSSGELLPHLTSIEANVIGLDWRVSITEGRKRLGDRYAVQGNLDPTILTGPMSVIEDYAKQIIDEGTQKPGFIFNLGHGLFPEASLDKLKLLTEFVHSYSAKAIQQQLKGSVV</sequence>
<comment type="function">
    <text evidence="7">Catalyzes the decarboxylation of four acetate groups of uroporphyrinogen-III to yield coproporphyrinogen-III.</text>
</comment>
<comment type="catalytic activity">
    <reaction evidence="7 8">
        <text>uroporphyrinogen III + 4 H(+) = coproporphyrinogen III + 4 CO2</text>
        <dbReference type="Rhea" id="RHEA:19865"/>
        <dbReference type="ChEBI" id="CHEBI:15378"/>
        <dbReference type="ChEBI" id="CHEBI:16526"/>
        <dbReference type="ChEBI" id="CHEBI:57308"/>
        <dbReference type="ChEBI" id="CHEBI:57309"/>
        <dbReference type="EC" id="4.1.1.37"/>
    </reaction>
</comment>
<dbReference type="InterPro" id="IPR006361">
    <property type="entry name" value="Uroporphyrinogen_deCO2ase_HemE"/>
</dbReference>
<dbReference type="InterPro" id="IPR038071">
    <property type="entry name" value="UROD/MetE-like_sf"/>
</dbReference>
<evidence type="ECO:0000256" key="7">
    <source>
        <dbReference type="HAMAP-Rule" id="MF_00218"/>
    </source>
</evidence>
<dbReference type="CDD" id="cd00717">
    <property type="entry name" value="URO-D"/>
    <property type="match status" value="1"/>
</dbReference>
<evidence type="ECO:0000256" key="4">
    <source>
        <dbReference type="ARBA" id="ARBA00022793"/>
    </source>
</evidence>
<proteinExistence type="inferred from homology"/>
<comment type="similarity">
    <text evidence="2 7 9">Belongs to the uroporphyrinogen decarboxylase family.</text>
</comment>
<keyword evidence="12" id="KW-1185">Reference proteome</keyword>
<dbReference type="SUPFAM" id="SSF51726">
    <property type="entry name" value="UROD/MetE-like"/>
    <property type="match status" value="1"/>
</dbReference>
<keyword evidence="4 7" id="KW-0210">Decarboxylase</keyword>
<dbReference type="PROSITE" id="PS00906">
    <property type="entry name" value="UROD_1"/>
    <property type="match status" value="1"/>
</dbReference>
<accession>A0A6B8RHI6</accession>
<dbReference type="EMBL" id="CP034235">
    <property type="protein sequence ID" value="QGQ95377.1"/>
    <property type="molecule type" value="Genomic_DNA"/>
</dbReference>
<dbReference type="Pfam" id="PF01208">
    <property type="entry name" value="URO-D"/>
    <property type="match status" value="1"/>
</dbReference>
<dbReference type="AlphaFoldDB" id="A0A6B8RHI6"/>
<dbReference type="OrthoDB" id="9806656at2"/>
<dbReference type="Proteomes" id="UP000426246">
    <property type="component" value="Chromosome"/>
</dbReference>
<evidence type="ECO:0000256" key="8">
    <source>
        <dbReference type="RuleBase" id="RU000554"/>
    </source>
</evidence>
<feature type="site" description="Transition state stabilizer" evidence="7">
    <location>
        <position position="74"/>
    </location>
</feature>
<feature type="binding site" evidence="7">
    <location>
        <position position="149"/>
    </location>
    <ligand>
        <name>substrate</name>
    </ligand>
</feature>
<evidence type="ECO:0000256" key="9">
    <source>
        <dbReference type="RuleBase" id="RU004169"/>
    </source>
</evidence>
<feature type="domain" description="Uroporphyrinogen decarboxylase (URO-D)" evidence="10">
    <location>
        <begin position="20"/>
        <end position="29"/>
    </location>
</feature>
<organism evidence="11 12">
    <name type="scientific">Paenibacillus psychroresistens</name>
    <dbReference type="NCBI Taxonomy" id="1778678"/>
    <lineage>
        <taxon>Bacteria</taxon>
        <taxon>Bacillati</taxon>
        <taxon>Bacillota</taxon>
        <taxon>Bacilli</taxon>
        <taxon>Bacillales</taxon>
        <taxon>Paenibacillaceae</taxon>
        <taxon>Paenibacillus</taxon>
    </lineage>
</organism>